<gene>
    <name evidence="15" type="ORF">BKA07_003435</name>
</gene>
<evidence type="ECO:0000259" key="14">
    <source>
        <dbReference type="Pfam" id="PF02737"/>
    </source>
</evidence>
<keyword evidence="8" id="KW-0520">NAD</keyword>
<keyword evidence="9" id="KW-0443">Lipid metabolism</keyword>
<comment type="similarity">
    <text evidence="4">Belongs to the 3-hydroxyacyl-CoA dehydrogenase family.</text>
</comment>
<evidence type="ECO:0000256" key="11">
    <source>
        <dbReference type="ARBA" id="ARBA00023268"/>
    </source>
</evidence>
<dbReference type="EMBL" id="JAATJN010000001">
    <property type="protein sequence ID" value="NJC58400.1"/>
    <property type="molecule type" value="Genomic_DNA"/>
</dbReference>
<dbReference type="InterPro" id="IPR036291">
    <property type="entry name" value="NAD(P)-bd_dom_sf"/>
</dbReference>
<keyword evidence="16" id="KW-1185">Reference proteome</keyword>
<dbReference type="EC" id="5.1.2.3" evidence="15"/>
<dbReference type="GO" id="GO:0016509">
    <property type="term" value="F:long-chain (3S)-3-hydroxyacyl-CoA dehydrogenase (NAD+) activity"/>
    <property type="evidence" value="ECO:0007669"/>
    <property type="project" value="TreeGrafter"/>
</dbReference>
<evidence type="ECO:0000256" key="1">
    <source>
        <dbReference type="ARBA" id="ARBA00005005"/>
    </source>
</evidence>
<dbReference type="FunFam" id="3.40.50.720:FF:000009">
    <property type="entry name" value="Fatty oxidation complex, alpha subunit"/>
    <property type="match status" value="1"/>
</dbReference>
<dbReference type="AlphaFoldDB" id="A0A846S477"/>
<protein>
    <submittedName>
        <fullName evidence="15">3-hydroxyacyl-CoA dehydrogenase/enoyl-CoA hydratase/3-hydroxybutyryl-CoA epimerase</fullName>
        <ecNumber evidence="15">1.1.1.35</ecNumber>
        <ecNumber evidence="15">4.2.1.17</ecNumber>
        <ecNumber evidence="15">5.1.2.3</ecNumber>
    </submittedName>
</protein>
<proteinExistence type="inferred from homology"/>
<evidence type="ECO:0000256" key="12">
    <source>
        <dbReference type="ARBA" id="ARBA00049556"/>
    </source>
</evidence>
<dbReference type="InterPro" id="IPR006108">
    <property type="entry name" value="3HC_DH_C"/>
</dbReference>
<dbReference type="Proteomes" id="UP000576792">
    <property type="component" value="Unassembled WGS sequence"/>
</dbReference>
<evidence type="ECO:0000259" key="13">
    <source>
        <dbReference type="Pfam" id="PF00725"/>
    </source>
</evidence>
<dbReference type="EC" id="1.1.1.35" evidence="15"/>
<dbReference type="Gene3D" id="3.90.226.10">
    <property type="entry name" value="2-enoyl-CoA Hydratase, Chain A, domain 1"/>
    <property type="match status" value="1"/>
</dbReference>
<dbReference type="InterPro" id="IPR001753">
    <property type="entry name" value="Enoyl-CoA_hydra/iso"/>
</dbReference>
<name>A0A846S477_9MICO</name>
<evidence type="ECO:0000256" key="7">
    <source>
        <dbReference type="ARBA" id="ARBA00023002"/>
    </source>
</evidence>
<organism evidence="15 16">
    <name type="scientific">Brevibacterium marinum</name>
    <dbReference type="NCBI Taxonomy" id="418643"/>
    <lineage>
        <taxon>Bacteria</taxon>
        <taxon>Bacillati</taxon>
        <taxon>Actinomycetota</taxon>
        <taxon>Actinomycetes</taxon>
        <taxon>Micrococcales</taxon>
        <taxon>Brevibacteriaceae</taxon>
        <taxon>Brevibacterium</taxon>
    </lineage>
</organism>
<evidence type="ECO:0000256" key="4">
    <source>
        <dbReference type="ARBA" id="ARBA00009463"/>
    </source>
</evidence>
<dbReference type="SUPFAM" id="SSF52096">
    <property type="entry name" value="ClpP/crotonase"/>
    <property type="match status" value="1"/>
</dbReference>
<evidence type="ECO:0000256" key="6">
    <source>
        <dbReference type="ARBA" id="ARBA00022963"/>
    </source>
</evidence>
<evidence type="ECO:0000256" key="5">
    <source>
        <dbReference type="ARBA" id="ARBA00022832"/>
    </source>
</evidence>
<comment type="caution">
    <text evidence="15">The sequence shown here is derived from an EMBL/GenBank/DDBJ whole genome shotgun (WGS) entry which is preliminary data.</text>
</comment>
<keyword evidence="15" id="KW-0413">Isomerase</keyword>
<keyword evidence="6" id="KW-0442">Lipid degradation</keyword>
<comment type="catalytic activity">
    <reaction evidence="12">
        <text>a (3S)-3-hydroxyacyl-CoA + NAD(+) = a 3-oxoacyl-CoA + NADH + H(+)</text>
        <dbReference type="Rhea" id="RHEA:22432"/>
        <dbReference type="ChEBI" id="CHEBI:15378"/>
        <dbReference type="ChEBI" id="CHEBI:57318"/>
        <dbReference type="ChEBI" id="CHEBI:57540"/>
        <dbReference type="ChEBI" id="CHEBI:57945"/>
        <dbReference type="ChEBI" id="CHEBI:90726"/>
        <dbReference type="EC" id="1.1.1.35"/>
    </reaction>
</comment>
<dbReference type="Gene3D" id="1.10.1040.50">
    <property type="match status" value="1"/>
</dbReference>
<feature type="domain" description="3-hydroxyacyl-CoA dehydrogenase C-terminal" evidence="13">
    <location>
        <begin position="507"/>
        <end position="607"/>
    </location>
</feature>
<reference evidence="15 16" key="1">
    <citation type="submission" date="2020-03" db="EMBL/GenBank/DDBJ databases">
        <title>Sequencing the genomes of 1000 actinobacteria strains.</title>
        <authorList>
            <person name="Klenk H.-P."/>
        </authorList>
    </citation>
    <scope>NUCLEOTIDE SEQUENCE [LARGE SCALE GENOMIC DNA]</scope>
    <source>
        <strain evidence="15 16">DSM 18964</strain>
    </source>
</reference>
<dbReference type="CDD" id="cd06558">
    <property type="entry name" value="crotonase-like"/>
    <property type="match status" value="1"/>
</dbReference>
<dbReference type="RefSeq" id="WP_167952147.1">
    <property type="nucleotide sequence ID" value="NZ_BAAAPQ010000038.1"/>
</dbReference>
<accession>A0A846S477</accession>
<dbReference type="Pfam" id="PF02737">
    <property type="entry name" value="3HCDH_N"/>
    <property type="match status" value="1"/>
</dbReference>
<keyword evidence="5" id="KW-0276">Fatty acid metabolism</keyword>
<evidence type="ECO:0000256" key="8">
    <source>
        <dbReference type="ARBA" id="ARBA00023027"/>
    </source>
</evidence>
<sequence>MTNTETTATPYSHSLDSDGIVTVVIDDPNAKVNTMNDHFKAAFEGTVDWLEANVDDISGVVLTSAKKTFFAGGDLNKLRAADPANAEAEAALTNHMKSLMRRLETLGKPVVAALNGAALGGGLEVALLAHHRIAADDVSSLRVGFPEVSLGLLPGGGGVARTVRLMGLQDALQKAILPSTKFKAADALDLGLVDELAPVADLEDRAKDWIKANPEASQPWDRKGFKIPGGSPSSPSLGAMLPALPALLRRQTKGAPMPAPRAAIAAAVEGAYVDIDTALQVETRYFVNLTHTSVAKNMIKAFFFDLGHINSGGSRPDGFEPRQVTKLGVLGAGMMGAAIAYTAAKAGIEVVLKDVEIEAADKGKAYARKREESALAKGKTTAEKSKAVLDRITPSASADDFAGVDFVIEAVFESVPVKQQVFTEIQDVVDSDAVLGSNTSTLPITELATGVKRDSDFIGIHFFSPADKMPLVEIIRGDNTSDETLARTFDLVQQIKKTPIVVTDARGFFTSRVIGTYIAEAVAAVGEGVEPASVEQAALQAGYPTGALQLLDELTLTLSQNIRKETEESIAAAGGHREAHPSDAVFDWMVDEAGRTGRKDGAGFYDYDENGQRTKLWPGLREKYNSGSAAEPFADLQERMLFAEAIETIKCLDEGVITSVPDANVGSIFGIGFPAWTGGVLQYVNQYEGGLNGFVDRAEELAATYGDRFTPPASLVERAAANSTYE</sequence>
<comment type="pathway">
    <text evidence="2">Lipid metabolism; butanoate metabolism.</text>
</comment>
<dbReference type="InterPro" id="IPR008927">
    <property type="entry name" value="6-PGluconate_DH-like_C_sf"/>
</dbReference>
<evidence type="ECO:0000256" key="2">
    <source>
        <dbReference type="ARBA" id="ARBA00005086"/>
    </source>
</evidence>
<dbReference type="InterPro" id="IPR050136">
    <property type="entry name" value="FA_oxidation_alpha_subunit"/>
</dbReference>
<evidence type="ECO:0000256" key="10">
    <source>
        <dbReference type="ARBA" id="ARBA00023239"/>
    </source>
</evidence>
<dbReference type="InterPro" id="IPR029045">
    <property type="entry name" value="ClpP/crotonase-like_dom_sf"/>
</dbReference>
<dbReference type="GO" id="GO:0004300">
    <property type="term" value="F:enoyl-CoA hydratase activity"/>
    <property type="evidence" value="ECO:0007669"/>
    <property type="project" value="UniProtKB-EC"/>
</dbReference>
<evidence type="ECO:0000256" key="9">
    <source>
        <dbReference type="ARBA" id="ARBA00023098"/>
    </source>
</evidence>
<dbReference type="EC" id="4.2.1.17" evidence="15"/>
<dbReference type="FunFam" id="1.10.1040.50:FF:000005">
    <property type="entry name" value="Probable 3-hydroxyacyl-CoA dehydrogenase"/>
    <property type="match status" value="1"/>
</dbReference>
<evidence type="ECO:0000313" key="16">
    <source>
        <dbReference type="Proteomes" id="UP000576792"/>
    </source>
</evidence>
<dbReference type="InterPro" id="IPR006176">
    <property type="entry name" value="3-OHacyl-CoA_DH_NAD-bd"/>
</dbReference>
<dbReference type="SUPFAM" id="SSF48179">
    <property type="entry name" value="6-phosphogluconate dehydrogenase C-terminal domain-like"/>
    <property type="match status" value="2"/>
</dbReference>
<dbReference type="SUPFAM" id="SSF51735">
    <property type="entry name" value="NAD(P)-binding Rossmann-fold domains"/>
    <property type="match status" value="1"/>
</dbReference>
<comment type="pathway">
    <text evidence="1">Lipid metabolism; fatty acid beta-oxidation.</text>
</comment>
<keyword evidence="10 15" id="KW-0456">Lyase</keyword>
<dbReference type="PANTHER" id="PTHR43612:SF3">
    <property type="entry name" value="TRIFUNCTIONAL ENZYME SUBUNIT ALPHA, MITOCHONDRIAL"/>
    <property type="match status" value="1"/>
</dbReference>
<keyword evidence="7 15" id="KW-0560">Oxidoreductase</keyword>
<dbReference type="Pfam" id="PF00725">
    <property type="entry name" value="3HCDH"/>
    <property type="match status" value="1"/>
</dbReference>
<dbReference type="GO" id="GO:0070403">
    <property type="term" value="F:NAD+ binding"/>
    <property type="evidence" value="ECO:0007669"/>
    <property type="project" value="InterPro"/>
</dbReference>
<dbReference type="Pfam" id="PF00378">
    <property type="entry name" value="ECH_1"/>
    <property type="match status" value="1"/>
</dbReference>
<dbReference type="GO" id="GO:0006635">
    <property type="term" value="P:fatty acid beta-oxidation"/>
    <property type="evidence" value="ECO:0007669"/>
    <property type="project" value="UniProtKB-UniPathway"/>
</dbReference>
<dbReference type="Gene3D" id="3.40.50.720">
    <property type="entry name" value="NAD(P)-binding Rossmann-like Domain"/>
    <property type="match status" value="1"/>
</dbReference>
<feature type="domain" description="3-hydroxyacyl-CoA dehydrogenase NAD binding" evidence="14">
    <location>
        <begin position="326"/>
        <end position="504"/>
    </location>
</feature>
<dbReference type="PANTHER" id="PTHR43612">
    <property type="entry name" value="TRIFUNCTIONAL ENZYME SUBUNIT ALPHA"/>
    <property type="match status" value="1"/>
</dbReference>
<keyword evidence="11" id="KW-0511">Multifunctional enzyme</keyword>
<dbReference type="GO" id="GO:0008692">
    <property type="term" value="F:3-hydroxybutyryl-CoA epimerase activity"/>
    <property type="evidence" value="ECO:0007669"/>
    <property type="project" value="UniProtKB-EC"/>
</dbReference>
<comment type="similarity">
    <text evidence="3">In the central section; belongs to the 3-hydroxyacyl-CoA dehydrogenase family.</text>
</comment>
<dbReference type="UniPathway" id="UPA00659"/>
<evidence type="ECO:0000313" key="15">
    <source>
        <dbReference type="EMBL" id="NJC58400.1"/>
    </source>
</evidence>
<evidence type="ECO:0000256" key="3">
    <source>
        <dbReference type="ARBA" id="ARBA00007005"/>
    </source>
</evidence>